<proteinExistence type="predicted"/>
<reference evidence="2" key="2">
    <citation type="submission" date="2015-01" db="EMBL/GenBank/DDBJ databases">
        <title>Evolutionary Origins and Diversification of the Mycorrhizal Mutualists.</title>
        <authorList>
            <consortium name="DOE Joint Genome Institute"/>
            <consortium name="Mycorrhizal Genomics Consortium"/>
            <person name="Kohler A."/>
            <person name="Kuo A."/>
            <person name="Nagy L.G."/>
            <person name="Floudas D."/>
            <person name="Copeland A."/>
            <person name="Barry K.W."/>
            <person name="Cichocki N."/>
            <person name="Veneault-Fourrey C."/>
            <person name="LaButti K."/>
            <person name="Lindquist E.A."/>
            <person name="Lipzen A."/>
            <person name="Lundell T."/>
            <person name="Morin E."/>
            <person name="Murat C."/>
            <person name="Riley R."/>
            <person name="Ohm R."/>
            <person name="Sun H."/>
            <person name="Tunlid A."/>
            <person name="Henrissat B."/>
            <person name="Grigoriev I.V."/>
            <person name="Hibbett D.S."/>
            <person name="Martin F."/>
        </authorList>
    </citation>
    <scope>NUCLEOTIDE SEQUENCE [LARGE SCALE GENOMIC DNA]</scope>
    <source>
        <strain evidence="2">Foug A</strain>
    </source>
</reference>
<dbReference type="AlphaFoldDB" id="A0A0C2ZCL6"/>
<reference evidence="1 2" key="1">
    <citation type="submission" date="2014-04" db="EMBL/GenBank/DDBJ databases">
        <authorList>
            <consortium name="DOE Joint Genome Institute"/>
            <person name="Kuo A."/>
            <person name="Kohler A."/>
            <person name="Nagy L.G."/>
            <person name="Floudas D."/>
            <person name="Copeland A."/>
            <person name="Barry K.W."/>
            <person name="Cichocki N."/>
            <person name="Veneault-Fourrey C."/>
            <person name="LaButti K."/>
            <person name="Lindquist E.A."/>
            <person name="Lipzen A."/>
            <person name="Lundell T."/>
            <person name="Morin E."/>
            <person name="Murat C."/>
            <person name="Sun H."/>
            <person name="Tunlid A."/>
            <person name="Henrissat B."/>
            <person name="Grigoriev I.V."/>
            <person name="Hibbett D.S."/>
            <person name="Martin F."/>
            <person name="Nordberg H.P."/>
            <person name="Cantor M.N."/>
            <person name="Hua S.X."/>
        </authorList>
    </citation>
    <scope>NUCLEOTIDE SEQUENCE [LARGE SCALE GENOMIC DNA]</scope>
    <source>
        <strain evidence="1 2">Foug A</strain>
    </source>
</reference>
<gene>
    <name evidence="1" type="ORF">SCLCIDRAFT_765780</name>
</gene>
<dbReference type="HOGENOM" id="CLU_2279146_0_0_1"/>
<organism evidence="1 2">
    <name type="scientific">Scleroderma citrinum Foug A</name>
    <dbReference type="NCBI Taxonomy" id="1036808"/>
    <lineage>
        <taxon>Eukaryota</taxon>
        <taxon>Fungi</taxon>
        <taxon>Dikarya</taxon>
        <taxon>Basidiomycota</taxon>
        <taxon>Agaricomycotina</taxon>
        <taxon>Agaricomycetes</taxon>
        <taxon>Agaricomycetidae</taxon>
        <taxon>Boletales</taxon>
        <taxon>Sclerodermatineae</taxon>
        <taxon>Sclerodermataceae</taxon>
        <taxon>Scleroderma</taxon>
    </lineage>
</organism>
<accession>A0A0C2ZCL6</accession>
<dbReference type="OrthoDB" id="2317065at2759"/>
<evidence type="ECO:0000313" key="2">
    <source>
        <dbReference type="Proteomes" id="UP000053989"/>
    </source>
</evidence>
<dbReference type="EMBL" id="KN822337">
    <property type="protein sequence ID" value="KIM50742.1"/>
    <property type="molecule type" value="Genomic_DNA"/>
</dbReference>
<dbReference type="Proteomes" id="UP000053989">
    <property type="component" value="Unassembled WGS sequence"/>
</dbReference>
<dbReference type="InParanoid" id="A0A0C2ZCL6"/>
<protein>
    <submittedName>
        <fullName evidence="1">Uncharacterized protein</fullName>
    </submittedName>
</protein>
<keyword evidence="2" id="KW-1185">Reference proteome</keyword>
<evidence type="ECO:0000313" key="1">
    <source>
        <dbReference type="EMBL" id="KIM50742.1"/>
    </source>
</evidence>
<sequence>MTNAAGWISCTWKIIDLVTHLAWKPSWKSLLSKTTIILLRTVIRAPSMVCVPFVGFTDNQKLHSFAPGDYYYLKVGKELVRVGFAWRWAPAGSLRISMSLSL</sequence>
<name>A0A0C2ZCL6_9AGAM</name>